<dbReference type="CDD" id="cd00060">
    <property type="entry name" value="FHA"/>
    <property type="match status" value="1"/>
</dbReference>
<organism evidence="3">
    <name type="scientific">Singulisphaera sp. Ch08</name>
    <dbReference type="NCBI Taxonomy" id="3120278"/>
    <lineage>
        <taxon>Bacteria</taxon>
        <taxon>Pseudomonadati</taxon>
        <taxon>Planctomycetota</taxon>
        <taxon>Planctomycetia</taxon>
        <taxon>Isosphaerales</taxon>
        <taxon>Isosphaeraceae</taxon>
        <taxon>Singulisphaera</taxon>
    </lineage>
</organism>
<sequence length="199" mass="21800">MTSDTKVLGILTPTGGGDPIPLHKAEVVVGRRASCDICLDFTNVSGKHCVLRLVNSVWHIRDLGSTNGTTVNGSQIASEHSIMPDDELGIATHFFTIDYEPGGPVGIFSKDQLLDEEISETKKRHSLMELAGLDTDDNKPKHRSRSTHAPEVIERVSADEADFDDALPEDFKIAPTPIIEANDDDFLKLIQEDVDELKP</sequence>
<dbReference type="InterPro" id="IPR000253">
    <property type="entry name" value="FHA_dom"/>
</dbReference>
<evidence type="ECO:0000313" key="3">
    <source>
        <dbReference type="EMBL" id="XBH08192.1"/>
    </source>
</evidence>
<evidence type="ECO:0000256" key="1">
    <source>
        <dbReference type="SAM" id="MobiDB-lite"/>
    </source>
</evidence>
<protein>
    <submittedName>
        <fullName evidence="3">FHA domain-containing protein</fullName>
    </submittedName>
</protein>
<feature type="region of interest" description="Disordered" evidence="1">
    <location>
        <begin position="133"/>
        <end position="152"/>
    </location>
</feature>
<dbReference type="PROSITE" id="PS50006">
    <property type="entry name" value="FHA_DOMAIN"/>
    <property type="match status" value="1"/>
</dbReference>
<evidence type="ECO:0000259" key="2">
    <source>
        <dbReference type="PROSITE" id="PS50006"/>
    </source>
</evidence>
<accession>A0AAU7CTG1</accession>
<dbReference type="InterPro" id="IPR050923">
    <property type="entry name" value="Cell_Proc_Reg/RNA_Proc"/>
</dbReference>
<dbReference type="Pfam" id="PF00498">
    <property type="entry name" value="FHA"/>
    <property type="match status" value="1"/>
</dbReference>
<feature type="domain" description="FHA" evidence="2">
    <location>
        <begin position="27"/>
        <end position="76"/>
    </location>
</feature>
<dbReference type="EMBL" id="CP155447">
    <property type="protein sequence ID" value="XBH08192.1"/>
    <property type="molecule type" value="Genomic_DNA"/>
</dbReference>
<dbReference type="Gene3D" id="2.60.200.20">
    <property type="match status" value="1"/>
</dbReference>
<dbReference type="AlphaFoldDB" id="A0AAU7CTG1"/>
<name>A0AAU7CTG1_9BACT</name>
<dbReference type="PANTHER" id="PTHR23308">
    <property type="entry name" value="NUCLEAR INHIBITOR OF PROTEIN PHOSPHATASE-1"/>
    <property type="match status" value="1"/>
</dbReference>
<gene>
    <name evidence="3" type="ORF">V5E97_19770</name>
</gene>
<proteinExistence type="predicted"/>
<dbReference type="SUPFAM" id="SSF49879">
    <property type="entry name" value="SMAD/FHA domain"/>
    <property type="match status" value="1"/>
</dbReference>
<reference evidence="3" key="1">
    <citation type="submission" date="2024-05" db="EMBL/GenBank/DDBJ databases">
        <title>Planctomycetes of the genus Singulisphaera possess chitinolytic capabilities.</title>
        <authorList>
            <person name="Ivanova A."/>
        </authorList>
    </citation>
    <scope>NUCLEOTIDE SEQUENCE</scope>
    <source>
        <strain evidence="3">Ch08T</strain>
    </source>
</reference>
<dbReference type="RefSeq" id="WP_406701028.1">
    <property type="nucleotide sequence ID" value="NZ_CP155447.1"/>
</dbReference>
<dbReference type="SMART" id="SM00240">
    <property type="entry name" value="FHA"/>
    <property type="match status" value="1"/>
</dbReference>
<dbReference type="InterPro" id="IPR008984">
    <property type="entry name" value="SMAD_FHA_dom_sf"/>
</dbReference>